<dbReference type="PANTHER" id="PTHR11228">
    <property type="entry name" value="RADICAL SAM DOMAIN PROTEIN"/>
    <property type="match status" value="1"/>
</dbReference>
<evidence type="ECO:0000256" key="1">
    <source>
        <dbReference type="ARBA" id="ARBA00001966"/>
    </source>
</evidence>
<evidence type="ECO:0000256" key="4">
    <source>
        <dbReference type="ARBA" id="ARBA00022723"/>
    </source>
</evidence>
<dbReference type="Pfam" id="PF04055">
    <property type="entry name" value="Radical_SAM"/>
    <property type="match status" value="1"/>
</dbReference>
<dbReference type="SMART" id="SM00729">
    <property type="entry name" value="Elp3"/>
    <property type="match status" value="1"/>
</dbReference>
<dbReference type="PROSITE" id="PS51918">
    <property type="entry name" value="RADICAL_SAM"/>
    <property type="match status" value="1"/>
</dbReference>
<dbReference type="InterPro" id="IPR013785">
    <property type="entry name" value="Aldolase_TIM"/>
</dbReference>
<evidence type="ECO:0000313" key="9">
    <source>
        <dbReference type="Proteomes" id="UP000001567"/>
    </source>
</evidence>
<dbReference type="CDD" id="cd01335">
    <property type="entry name" value="Radical_SAM"/>
    <property type="match status" value="1"/>
</dbReference>
<evidence type="ECO:0000256" key="2">
    <source>
        <dbReference type="ARBA" id="ARBA00022485"/>
    </source>
</evidence>
<dbReference type="Pfam" id="PF13186">
    <property type="entry name" value="SPASM"/>
    <property type="match status" value="1"/>
</dbReference>
<dbReference type="AlphaFoldDB" id="A4WJB9"/>
<dbReference type="InterPro" id="IPR058240">
    <property type="entry name" value="rSAM_sf"/>
</dbReference>
<keyword evidence="2" id="KW-0004">4Fe-4S</keyword>
<dbReference type="Gene3D" id="3.20.20.70">
    <property type="entry name" value="Aldolase class I"/>
    <property type="match status" value="1"/>
</dbReference>
<dbReference type="EMBL" id="CP000660">
    <property type="protein sequence ID" value="ABP50486.1"/>
    <property type="molecule type" value="Genomic_DNA"/>
</dbReference>
<dbReference type="InterPro" id="IPR023885">
    <property type="entry name" value="4Fe4S-binding_SPASM_dom"/>
</dbReference>
<dbReference type="PANTHER" id="PTHR11228:SF34">
    <property type="entry name" value="TUNGSTEN-CONTAINING ALDEHYDE FERREDOXIN OXIDOREDUCTASE COFACTOR MODIFYING PROTEIN"/>
    <property type="match status" value="1"/>
</dbReference>
<dbReference type="PhylomeDB" id="A4WJB9"/>
<evidence type="ECO:0000256" key="3">
    <source>
        <dbReference type="ARBA" id="ARBA00022691"/>
    </source>
</evidence>
<dbReference type="InterPro" id="IPR050377">
    <property type="entry name" value="Radical_SAM_PqqE_MftC-like"/>
</dbReference>
<name>A4WJB9_PYRAR</name>
<keyword evidence="4" id="KW-0479">Metal-binding</keyword>
<dbReference type="InterPro" id="IPR034391">
    <property type="entry name" value="AdoMet-like_SPASM_containing"/>
</dbReference>
<evidence type="ECO:0000259" key="7">
    <source>
        <dbReference type="PROSITE" id="PS51918"/>
    </source>
</evidence>
<accession>A4WJB9</accession>
<proteinExistence type="predicted"/>
<dbReference type="GO" id="GO:0003824">
    <property type="term" value="F:catalytic activity"/>
    <property type="evidence" value="ECO:0007669"/>
    <property type="project" value="InterPro"/>
</dbReference>
<evidence type="ECO:0000256" key="6">
    <source>
        <dbReference type="ARBA" id="ARBA00023014"/>
    </source>
</evidence>
<evidence type="ECO:0000313" key="8">
    <source>
        <dbReference type="EMBL" id="ABP50486.1"/>
    </source>
</evidence>
<dbReference type="GO" id="GO:0046872">
    <property type="term" value="F:metal ion binding"/>
    <property type="evidence" value="ECO:0007669"/>
    <property type="project" value="UniProtKB-KW"/>
</dbReference>
<comment type="cofactor">
    <cofactor evidence="1">
        <name>[4Fe-4S] cluster</name>
        <dbReference type="ChEBI" id="CHEBI:49883"/>
    </cofactor>
</comment>
<keyword evidence="6" id="KW-0411">Iron-sulfur</keyword>
<dbReference type="Proteomes" id="UP000001567">
    <property type="component" value="Chromosome"/>
</dbReference>
<protein>
    <submittedName>
        <fullName evidence="8">Radical SAM domain protein</fullName>
    </submittedName>
</protein>
<dbReference type="SFLD" id="SFLDG01067">
    <property type="entry name" value="SPASM/twitch_domain_containing"/>
    <property type="match status" value="1"/>
</dbReference>
<dbReference type="GO" id="GO:0051536">
    <property type="term" value="F:iron-sulfur cluster binding"/>
    <property type="evidence" value="ECO:0007669"/>
    <property type="project" value="UniProtKB-KW"/>
</dbReference>
<evidence type="ECO:0000256" key="5">
    <source>
        <dbReference type="ARBA" id="ARBA00023004"/>
    </source>
</evidence>
<organism evidence="8 9">
    <name type="scientific">Pyrobaculum arsenaticum (strain DSM 13514 / JCM 11321 / PZ6)</name>
    <dbReference type="NCBI Taxonomy" id="340102"/>
    <lineage>
        <taxon>Archaea</taxon>
        <taxon>Thermoproteota</taxon>
        <taxon>Thermoprotei</taxon>
        <taxon>Thermoproteales</taxon>
        <taxon>Thermoproteaceae</taxon>
        <taxon>Pyrobaculum</taxon>
    </lineage>
</organism>
<dbReference type="InterPro" id="IPR007197">
    <property type="entry name" value="rSAM"/>
</dbReference>
<dbReference type="SUPFAM" id="SSF102114">
    <property type="entry name" value="Radical SAM enzymes"/>
    <property type="match status" value="1"/>
</dbReference>
<dbReference type="SFLD" id="SFLDG01387">
    <property type="entry name" value="BtrN-like_SPASM_domain_contain"/>
    <property type="match status" value="1"/>
</dbReference>
<reference evidence="8 9" key="1">
    <citation type="submission" date="2007-04" db="EMBL/GenBank/DDBJ databases">
        <title>Complete sequence of Pyrobaculum arsenaticum DSM 13514.</title>
        <authorList>
            <consortium name="US DOE Joint Genome Institute"/>
            <person name="Copeland A."/>
            <person name="Lucas S."/>
            <person name="Lapidus A."/>
            <person name="Barry K."/>
            <person name="Glavina del Rio T."/>
            <person name="Dalin E."/>
            <person name="Tice H."/>
            <person name="Pitluck S."/>
            <person name="Chain P."/>
            <person name="Malfatti S."/>
            <person name="Shin M."/>
            <person name="Vergez L."/>
            <person name="Schmutz J."/>
            <person name="Larimer F."/>
            <person name="Land M."/>
            <person name="Hauser L."/>
            <person name="Kyrpides N."/>
            <person name="Mikhailova N."/>
            <person name="Cozen A.E."/>
            <person name="Fitz-Gibbon S.T."/>
            <person name="House C.H."/>
            <person name="Saltikov C."/>
            <person name="Lowe T.M."/>
            <person name="Richardson P."/>
        </authorList>
    </citation>
    <scope>NUCLEOTIDE SEQUENCE [LARGE SCALE GENOMIC DNA]</scope>
    <source>
        <strain evidence="9">ATCC 700994 / DSM 13514 / JCM 11321 / PZ6</strain>
    </source>
</reference>
<keyword evidence="5" id="KW-0408">Iron</keyword>
<dbReference type="InterPro" id="IPR006638">
    <property type="entry name" value="Elp3/MiaA/NifB-like_rSAM"/>
</dbReference>
<feature type="domain" description="Radical SAM core" evidence="7">
    <location>
        <begin position="1"/>
        <end position="214"/>
    </location>
</feature>
<dbReference type="STRING" id="340102.Pars_0905"/>
<dbReference type="HOGENOM" id="CLU_009273_1_1_2"/>
<dbReference type="SFLD" id="SFLDS00029">
    <property type="entry name" value="Radical_SAM"/>
    <property type="match status" value="1"/>
</dbReference>
<gene>
    <name evidence="8" type="ordered locus">Pars_0905</name>
</gene>
<sequence length="331" mass="37835">MFVINVFQVGVSTTCNGRCVYCPLTIYRDKWVGRFMEFSLFQRVVEEGVGAGVKYVHLQGWGEPLLHPQFLEMLMLARRHFSVGFTTNGVLLAGSLAKGIVKIGVDILAVTFAGTRAETHNRYRPGNDFNTILQNLRRLAPLLKASGTRIVAIYMMLGDTYRELPFFVKLAAELGVDEVRLSNLSYLPHPSLWLLKVFSKIFEPEPPHVLATIREAKEVAEKSGVKLSHRRFSPWEHLECPEAPTSTLYIDADGEVYPCVYLSLPDYAQRCFEEKCKKNPRLSFGNIREGIRAILKRRREFVGIFEARKKSDFIPPDPPEPCKKCYRLYWI</sequence>
<keyword evidence="3" id="KW-0949">S-adenosyl-L-methionine</keyword>
<dbReference type="KEGG" id="pas:Pars_0905"/>